<organism evidence="8 9">
    <name type="scientific">Rhizopus microsporus</name>
    <dbReference type="NCBI Taxonomy" id="58291"/>
    <lineage>
        <taxon>Eukaryota</taxon>
        <taxon>Fungi</taxon>
        <taxon>Fungi incertae sedis</taxon>
        <taxon>Mucoromycota</taxon>
        <taxon>Mucoromycotina</taxon>
        <taxon>Mucoromycetes</taxon>
        <taxon>Mucorales</taxon>
        <taxon>Mucorineae</taxon>
        <taxon>Rhizopodaceae</taxon>
        <taxon>Rhizopus</taxon>
    </lineage>
</organism>
<dbReference type="InterPro" id="IPR001060">
    <property type="entry name" value="FCH_dom"/>
</dbReference>
<evidence type="ECO:0000256" key="4">
    <source>
        <dbReference type="ARBA" id="ARBA00022553"/>
    </source>
</evidence>
<comment type="subcellular location">
    <subcellularLocation>
        <location evidence="1">Cytoplasm</location>
    </subcellularLocation>
</comment>
<dbReference type="PANTHER" id="PTHR23065">
    <property type="entry name" value="PROLINE-SERINE-THREONINE PHOSPHATASE INTERACTING PROTEIN 1"/>
    <property type="match status" value="1"/>
</dbReference>
<feature type="compositionally biased region" description="Polar residues" evidence="6">
    <location>
        <begin position="357"/>
        <end position="366"/>
    </location>
</feature>
<dbReference type="VEuPathDB" id="FungiDB:BCV72DRAFT_291425"/>
<evidence type="ECO:0000256" key="3">
    <source>
        <dbReference type="ARBA" id="ARBA00022490"/>
    </source>
</evidence>
<feature type="compositionally biased region" description="Polar residues" evidence="6">
    <location>
        <begin position="464"/>
        <end position="481"/>
    </location>
</feature>
<gene>
    <name evidence="8" type="ORF">BCV71DRAFT_275219</name>
</gene>
<evidence type="ECO:0000256" key="6">
    <source>
        <dbReference type="SAM" id="MobiDB-lite"/>
    </source>
</evidence>
<keyword evidence="3" id="KW-0963">Cytoplasm</keyword>
<dbReference type="PANTHER" id="PTHR23065:SF7">
    <property type="entry name" value="NOSTRIN, ISOFORM H"/>
    <property type="match status" value="1"/>
</dbReference>
<dbReference type="EMBL" id="KV921259">
    <property type="protein sequence ID" value="ORE23283.1"/>
    <property type="molecule type" value="Genomic_DNA"/>
</dbReference>
<dbReference type="SMART" id="SM00055">
    <property type="entry name" value="FCH"/>
    <property type="match status" value="1"/>
</dbReference>
<evidence type="ECO:0000256" key="2">
    <source>
        <dbReference type="ARBA" id="ARBA00022443"/>
    </source>
</evidence>
<feature type="compositionally biased region" description="Basic and acidic residues" evidence="6">
    <location>
        <begin position="281"/>
        <end position="301"/>
    </location>
</feature>
<feature type="compositionally biased region" description="Basic and acidic residues" evidence="6">
    <location>
        <begin position="367"/>
        <end position="379"/>
    </location>
</feature>
<dbReference type="Gene3D" id="1.20.1270.60">
    <property type="entry name" value="Arfaptin homology (AH) domain/BAR domain"/>
    <property type="match status" value="1"/>
</dbReference>
<feature type="compositionally biased region" description="Low complexity" evidence="6">
    <location>
        <begin position="428"/>
        <end position="445"/>
    </location>
</feature>
<accession>A0A1X0SG98</accession>
<dbReference type="GO" id="GO:0030864">
    <property type="term" value="C:cortical actin cytoskeleton"/>
    <property type="evidence" value="ECO:0007669"/>
    <property type="project" value="UniProtKB-ARBA"/>
</dbReference>
<reference evidence="8 9" key="1">
    <citation type="journal article" date="2016" name="Proc. Natl. Acad. Sci. U.S.A.">
        <title>Lipid metabolic changes in an early divergent fungus govern the establishment of a mutualistic symbiosis with endobacteria.</title>
        <authorList>
            <person name="Lastovetsky O.A."/>
            <person name="Gaspar M.L."/>
            <person name="Mondo S.J."/>
            <person name="LaButti K.M."/>
            <person name="Sandor L."/>
            <person name="Grigoriev I.V."/>
            <person name="Henry S.A."/>
            <person name="Pawlowska T.E."/>
        </authorList>
    </citation>
    <scope>NUCLEOTIDE SEQUENCE [LARGE SCALE GENOMIC DNA]</scope>
    <source>
        <strain evidence="8 9">ATCC 11559</strain>
    </source>
</reference>
<evidence type="ECO:0000259" key="7">
    <source>
        <dbReference type="PROSITE" id="PS50002"/>
    </source>
</evidence>
<dbReference type="PROSITE" id="PS50002">
    <property type="entry name" value="SH3"/>
    <property type="match status" value="1"/>
</dbReference>
<dbReference type="InterPro" id="IPR001452">
    <property type="entry name" value="SH3_domain"/>
</dbReference>
<dbReference type="Proteomes" id="UP000242381">
    <property type="component" value="Unassembled WGS sequence"/>
</dbReference>
<keyword evidence="4" id="KW-0597">Phosphoprotein</keyword>
<dbReference type="InterPro" id="IPR027267">
    <property type="entry name" value="AH/BAR_dom_sf"/>
</dbReference>
<dbReference type="GO" id="GO:0005886">
    <property type="term" value="C:plasma membrane"/>
    <property type="evidence" value="ECO:0007669"/>
    <property type="project" value="TreeGrafter"/>
</dbReference>
<feature type="compositionally biased region" description="Low complexity" evidence="6">
    <location>
        <begin position="482"/>
        <end position="507"/>
    </location>
</feature>
<dbReference type="Gene3D" id="2.30.30.40">
    <property type="entry name" value="SH3 Domains"/>
    <property type="match status" value="1"/>
</dbReference>
<dbReference type="GO" id="GO:0032153">
    <property type="term" value="C:cell division site"/>
    <property type="evidence" value="ECO:0007669"/>
    <property type="project" value="TreeGrafter"/>
</dbReference>
<dbReference type="AlphaFoldDB" id="A0A1X0SG98"/>
<feature type="domain" description="SH3" evidence="7">
    <location>
        <begin position="586"/>
        <end position="652"/>
    </location>
</feature>
<sequence>MPPNMQQEPLLKQASFVNNFWSKNKSGMVQLLDYIKSTHDDLDIVYSIYIQRANLEKEFGEKLLALSNAQELDAPAEDGVAGAYQAIAMELKKTAESHIDLSNKLKDQVASELEDKLSEYRALFDKWNKTLQQVYDERQEKTIELLRVRSQYLKEHDLAKGQSNPSLDKLKEQYKAMVADVDYLSQEWIDAWTEACETMEAMEEDRVELIKYNVWEYANLASARLLIQDEWCEVIRKQLEKCSAEEEIEKCISSYRTGSTIPTTNEYVGEVMKELKKKQPKPIEERDKDRMTEGTIRHKVSDNMGSTASRGQIKRKPLNKSLMEQVSQHHHQQEQTVPENTATKEKPKSVEAILSSIDVQKNNNANRDFHRRQPSEYKPDTGSIPTRRGQRTIKEVIDAPEQPPQSPRPTAQVIQPEDHSGSSKTIIQQQQQPLNQQSQQQQQQQQHHHHQQPPNQHHAFPPTAQYQSYAPATQQQYTSIDQRSPMMQPQRSPMMQPQRSPMMQPQRSPMMQPVAMQAPISPMMQPQRSPMIAPQASPMMQPYQRSIPPPITIPNYMAPSPQPSPAMAYSSSPILHWPTNYIDGRPIIAWARSKYDYAPTDATEIPLTKHCLVGVLESDLSEESWWIGAVWDEYRQTWSNAGSVPGNFMEKL</sequence>
<name>A0A1X0SG98_RHIZD</name>
<proteinExistence type="predicted"/>
<dbReference type="OMA" id="YIQHINH"/>
<evidence type="ECO:0000256" key="5">
    <source>
        <dbReference type="PROSITE-ProRule" id="PRU00192"/>
    </source>
</evidence>
<evidence type="ECO:0000313" key="8">
    <source>
        <dbReference type="EMBL" id="ORE23283.1"/>
    </source>
</evidence>
<dbReference type="GO" id="GO:0030036">
    <property type="term" value="P:actin cytoskeleton organization"/>
    <property type="evidence" value="ECO:0007669"/>
    <property type="project" value="UniProtKB-ARBA"/>
</dbReference>
<keyword evidence="2 5" id="KW-0728">SH3 domain</keyword>
<dbReference type="SUPFAM" id="SSF103657">
    <property type="entry name" value="BAR/IMD domain-like"/>
    <property type="match status" value="1"/>
</dbReference>
<evidence type="ECO:0000313" key="9">
    <source>
        <dbReference type="Proteomes" id="UP000242381"/>
    </source>
</evidence>
<feature type="region of interest" description="Disordered" evidence="6">
    <location>
        <begin position="274"/>
        <end position="507"/>
    </location>
</feature>
<dbReference type="InterPro" id="IPR036028">
    <property type="entry name" value="SH3-like_dom_sf"/>
</dbReference>
<protein>
    <recommendedName>
        <fullName evidence="7">SH3 domain-containing protein</fullName>
    </recommendedName>
</protein>
<dbReference type="SUPFAM" id="SSF50044">
    <property type="entry name" value="SH3-domain"/>
    <property type="match status" value="1"/>
</dbReference>
<evidence type="ECO:0000256" key="1">
    <source>
        <dbReference type="ARBA" id="ARBA00004496"/>
    </source>
</evidence>